<organism evidence="1 2">
    <name type="scientific">Adineta steineri</name>
    <dbReference type="NCBI Taxonomy" id="433720"/>
    <lineage>
        <taxon>Eukaryota</taxon>
        <taxon>Metazoa</taxon>
        <taxon>Spiralia</taxon>
        <taxon>Gnathifera</taxon>
        <taxon>Rotifera</taxon>
        <taxon>Eurotatoria</taxon>
        <taxon>Bdelloidea</taxon>
        <taxon>Adinetida</taxon>
        <taxon>Adinetidae</taxon>
        <taxon>Adineta</taxon>
    </lineage>
</organism>
<protein>
    <submittedName>
        <fullName evidence="1">Uncharacterized protein</fullName>
    </submittedName>
</protein>
<comment type="caution">
    <text evidence="1">The sequence shown here is derived from an EMBL/GenBank/DDBJ whole genome shotgun (WGS) entry which is preliminary data.</text>
</comment>
<accession>A0A820MJK3</accession>
<sequence length="33" mass="3913">MQYVTKNSNQPRTPTELTNNILPAYKSGWLYKR</sequence>
<feature type="non-terminal residue" evidence="1">
    <location>
        <position position="33"/>
    </location>
</feature>
<evidence type="ECO:0000313" key="1">
    <source>
        <dbReference type="EMBL" id="CAF4375204.1"/>
    </source>
</evidence>
<dbReference type="EMBL" id="CAJOAZ010023412">
    <property type="protein sequence ID" value="CAF4375204.1"/>
    <property type="molecule type" value="Genomic_DNA"/>
</dbReference>
<dbReference type="AlphaFoldDB" id="A0A820MJK3"/>
<evidence type="ECO:0000313" key="2">
    <source>
        <dbReference type="Proteomes" id="UP000663844"/>
    </source>
</evidence>
<proteinExistence type="predicted"/>
<name>A0A820MJK3_9BILA</name>
<gene>
    <name evidence="1" type="ORF">OXD698_LOCUS50064</name>
</gene>
<reference evidence="1" key="1">
    <citation type="submission" date="2021-02" db="EMBL/GenBank/DDBJ databases">
        <authorList>
            <person name="Nowell W R."/>
        </authorList>
    </citation>
    <scope>NUCLEOTIDE SEQUENCE</scope>
</reference>
<dbReference type="Proteomes" id="UP000663844">
    <property type="component" value="Unassembled WGS sequence"/>
</dbReference>